<keyword evidence="2" id="KW-1133">Transmembrane helix</keyword>
<feature type="region of interest" description="Disordered" evidence="1">
    <location>
        <begin position="1"/>
        <end position="25"/>
    </location>
</feature>
<evidence type="ECO:0000313" key="4">
    <source>
        <dbReference type="Proteomes" id="UP000054598"/>
    </source>
</evidence>
<evidence type="ECO:0008006" key="5">
    <source>
        <dbReference type="Google" id="ProtNLM"/>
    </source>
</evidence>
<gene>
    <name evidence="3" type="ORF">XE10_0532</name>
</gene>
<dbReference type="Pfam" id="PF12650">
    <property type="entry name" value="DUF3784"/>
    <property type="match status" value="1"/>
</dbReference>
<comment type="caution">
    <text evidence="3">The sequence shown here is derived from an EMBL/GenBank/DDBJ whole genome shotgun (WGS) entry which is preliminary data.</text>
</comment>
<evidence type="ECO:0000256" key="1">
    <source>
        <dbReference type="SAM" id="MobiDB-lite"/>
    </source>
</evidence>
<organism evidence="3 4">
    <name type="scientific">Methanoculleus marisnigri</name>
    <dbReference type="NCBI Taxonomy" id="2198"/>
    <lineage>
        <taxon>Archaea</taxon>
        <taxon>Methanobacteriati</taxon>
        <taxon>Methanobacteriota</taxon>
        <taxon>Stenosarchaea group</taxon>
        <taxon>Methanomicrobia</taxon>
        <taxon>Methanomicrobiales</taxon>
        <taxon>Methanomicrobiaceae</taxon>
        <taxon>Methanoculleus</taxon>
    </lineage>
</organism>
<feature type="transmembrane region" description="Helical" evidence="2">
    <location>
        <begin position="43"/>
        <end position="66"/>
    </location>
</feature>
<evidence type="ECO:0000256" key="2">
    <source>
        <dbReference type="SAM" id="Phobius"/>
    </source>
</evidence>
<protein>
    <recommendedName>
        <fullName evidence="5">DUF3784 domain-containing protein</fullName>
    </recommendedName>
</protein>
<feature type="transmembrane region" description="Helical" evidence="2">
    <location>
        <begin position="118"/>
        <end position="136"/>
    </location>
</feature>
<dbReference type="EMBL" id="LGHE01000039">
    <property type="protein sequence ID" value="KUL03184.1"/>
    <property type="molecule type" value="Genomic_DNA"/>
</dbReference>
<feature type="transmembrane region" description="Helical" evidence="2">
    <location>
        <begin position="94"/>
        <end position="112"/>
    </location>
</feature>
<name>A0A101IXJ3_9EURY</name>
<dbReference type="AlphaFoldDB" id="A0A101IXJ3"/>
<proteinExistence type="predicted"/>
<dbReference type="InterPro" id="IPR017259">
    <property type="entry name" value="UCP037672"/>
</dbReference>
<dbReference type="Proteomes" id="UP000054598">
    <property type="component" value="Unassembled WGS sequence"/>
</dbReference>
<accession>A0A101IXJ3</accession>
<reference evidence="4" key="1">
    <citation type="journal article" date="2015" name="MBio">
        <title>Genome-Resolved Metagenomic Analysis Reveals Roles for Candidate Phyla and Other Microbial Community Members in Biogeochemical Transformations in Oil Reservoirs.</title>
        <authorList>
            <person name="Hu P."/>
            <person name="Tom L."/>
            <person name="Singh A."/>
            <person name="Thomas B.C."/>
            <person name="Baker B.J."/>
            <person name="Piceno Y.M."/>
            <person name="Andersen G.L."/>
            <person name="Banfield J.F."/>
        </authorList>
    </citation>
    <scope>NUCLEOTIDE SEQUENCE [LARGE SCALE GENOMIC DNA]</scope>
</reference>
<keyword evidence="2" id="KW-0812">Transmembrane</keyword>
<sequence length="142" mass="15016">MLVLPVAGSSRRDDKPAHRPRGTAAPEEYRNAIAPGLKQGPGIIVWIANILGGTVILFLGIIIRVFNASGLIAGYNTASAEEKAKYDERALTKFVGGLLIAASVILLARGILPAVAGISWALFMAIVIGGVVYMNTGERFKQ</sequence>
<keyword evidence="2" id="KW-0472">Membrane</keyword>
<dbReference type="PATRIC" id="fig|2198.3.peg.337"/>
<evidence type="ECO:0000313" key="3">
    <source>
        <dbReference type="EMBL" id="KUL03184.1"/>
    </source>
</evidence>